<dbReference type="PANTHER" id="PTHR23028">
    <property type="entry name" value="ACETYLTRANSFERASE"/>
    <property type="match status" value="1"/>
</dbReference>
<protein>
    <submittedName>
        <fullName evidence="3">Acyltransferase</fullName>
    </submittedName>
</protein>
<keyword evidence="1" id="KW-0472">Membrane</keyword>
<proteinExistence type="predicted"/>
<dbReference type="Proteomes" id="UP000322362">
    <property type="component" value="Unassembled WGS sequence"/>
</dbReference>
<evidence type="ECO:0000313" key="3">
    <source>
        <dbReference type="EMBL" id="TYR36890.1"/>
    </source>
</evidence>
<reference evidence="3 4" key="1">
    <citation type="submission" date="2019-08" db="EMBL/GenBank/DDBJ databases">
        <title>Phlebobacter frassis gen. nov. sp. nov., a new member of family Sphingobacteriaceae isolated from sand fly rearing media.</title>
        <authorList>
            <person name="Kakumanu M.L."/>
            <person name="Marayati B.F."/>
            <person name="Wada-Katsumata A."/>
            <person name="Wasserberg G."/>
            <person name="Schal C."/>
            <person name="Apperson C.S."/>
            <person name="Ponnusamy L."/>
        </authorList>
    </citation>
    <scope>NUCLEOTIDE SEQUENCE [LARGE SCALE GENOMIC DNA]</scope>
    <source>
        <strain evidence="3 4">SSI9</strain>
    </source>
</reference>
<evidence type="ECO:0000259" key="2">
    <source>
        <dbReference type="Pfam" id="PF01757"/>
    </source>
</evidence>
<dbReference type="InterPro" id="IPR050879">
    <property type="entry name" value="Acyltransferase_3"/>
</dbReference>
<feature type="transmembrane region" description="Helical" evidence="1">
    <location>
        <begin position="185"/>
        <end position="202"/>
    </location>
</feature>
<dbReference type="Pfam" id="PF01757">
    <property type="entry name" value="Acyl_transf_3"/>
    <property type="match status" value="1"/>
</dbReference>
<feature type="transmembrane region" description="Helical" evidence="1">
    <location>
        <begin position="97"/>
        <end position="118"/>
    </location>
</feature>
<keyword evidence="1" id="KW-1133">Transmembrane helix</keyword>
<feature type="transmembrane region" description="Helical" evidence="1">
    <location>
        <begin position="12"/>
        <end position="32"/>
    </location>
</feature>
<dbReference type="AlphaFoldDB" id="A0A5D4HDK3"/>
<evidence type="ECO:0000313" key="4">
    <source>
        <dbReference type="Proteomes" id="UP000322362"/>
    </source>
</evidence>
<feature type="transmembrane region" description="Helical" evidence="1">
    <location>
        <begin position="256"/>
        <end position="274"/>
    </location>
</feature>
<feature type="transmembrane region" description="Helical" evidence="1">
    <location>
        <begin position="295"/>
        <end position="319"/>
    </location>
</feature>
<evidence type="ECO:0000256" key="1">
    <source>
        <dbReference type="SAM" id="Phobius"/>
    </source>
</evidence>
<dbReference type="RefSeq" id="WP_148918477.1">
    <property type="nucleotide sequence ID" value="NZ_VTAV01000003.1"/>
</dbReference>
<keyword evidence="1" id="KW-0812">Transmembrane</keyword>
<keyword evidence="3" id="KW-0012">Acyltransferase</keyword>
<keyword evidence="4" id="KW-1185">Reference proteome</keyword>
<accession>A0A5D4HDK3</accession>
<comment type="caution">
    <text evidence="3">The sequence shown here is derived from an EMBL/GenBank/DDBJ whole genome shotgun (WGS) entry which is preliminary data.</text>
</comment>
<name>A0A5D4HDK3_9SPHI</name>
<feature type="transmembrane region" description="Helical" evidence="1">
    <location>
        <begin position="208"/>
        <end position="224"/>
    </location>
</feature>
<sequence>MSKLRFDFLDGFRGLAAMWVVFFHSLHFNGYSIDKKLQLSEDILLLRYFETFLSLGQLAVAIFIVLSGFCLAIPVVNSNLELKGGFKRYISRRAKRLIPPYYIALVISLVMIAVFPLLQVPQNTAWDSKIPVTVQDIIVHVLLIHNLDSSWIHKINGAHWSIATEWQIYFLFPVMLFLWRKYSMYLSLLVFVVITLILQFIVPFAVPEFILLFFMGVISCYYSFKANKSRKKLIYMATLVFIGSLALQIIKPMGGFASNIIVGFAFSFLIYTLTSYKRLHAEVRYLLLENPSTLFLGRISYSLYLIHGPFLALGNLYLLENFEMSRDNRQLLLFGFILFVILPITTVFYHLVEKKFLNK</sequence>
<dbReference type="EMBL" id="VTAV01000003">
    <property type="protein sequence ID" value="TYR36890.1"/>
    <property type="molecule type" value="Genomic_DNA"/>
</dbReference>
<dbReference type="GO" id="GO:0016747">
    <property type="term" value="F:acyltransferase activity, transferring groups other than amino-acyl groups"/>
    <property type="evidence" value="ECO:0007669"/>
    <property type="project" value="InterPro"/>
</dbReference>
<feature type="domain" description="Acyltransferase 3" evidence="2">
    <location>
        <begin position="7"/>
        <end position="349"/>
    </location>
</feature>
<feature type="transmembrane region" description="Helical" evidence="1">
    <location>
        <begin position="158"/>
        <end position="178"/>
    </location>
</feature>
<feature type="transmembrane region" description="Helical" evidence="1">
    <location>
        <begin position="331"/>
        <end position="352"/>
    </location>
</feature>
<feature type="transmembrane region" description="Helical" evidence="1">
    <location>
        <begin position="233"/>
        <end position="250"/>
    </location>
</feature>
<organism evidence="3 4">
    <name type="scientific">Sphingobacterium phlebotomi</name>
    <dbReference type="NCBI Taxonomy" id="2605433"/>
    <lineage>
        <taxon>Bacteria</taxon>
        <taxon>Pseudomonadati</taxon>
        <taxon>Bacteroidota</taxon>
        <taxon>Sphingobacteriia</taxon>
        <taxon>Sphingobacteriales</taxon>
        <taxon>Sphingobacteriaceae</taxon>
        <taxon>Sphingobacterium</taxon>
    </lineage>
</organism>
<keyword evidence="3" id="KW-0808">Transferase</keyword>
<dbReference type="InterPro" id="IPR002656">
    <property type="entry name" value="Acyl_transf_3_dom"/>
</dbReference>
<gene>
    <name evidence="3" type="ORF">FXV77_06845</name>
</gene>
<feature type="transmembrane region" description="Helical" evidence="1">
    <location>
        <begin position="52"/>
        <end position="76"/>
    </location>
</feature>